<proteinExistence type="inferred from homology"/>
<dbReference type="InterPro" id="IPR027417">
    <property type="entry name" value="P-loop_NTPase"/>
</dbReference>
<dbReference type="AlphaFoldDB" id="A0A108U720"/>
<dbReference type="EMBL" id="JAJA02000001">
    <property type="protein sequence ID" value="KWS03761.1"/>
    <property type="molecule type" value="Genomic_DNA"/>
</dbReference>
<dbReference type="HAMAP" id="MF_04147">
    <property type="entry name" value="TERL_T7"/>
    <property type="match status" value="1"/>
</dbReference>
<dbReference type="Pfam" id="PF22530">
    <property type="entry name" value="Terminase-T7_RNaseH-like"/>
    <property type="match status" value="1"/>
</dbReference>
<dbReference type="OrthoDB" id="1634373at2"/>
<evidence type="ECO:0000313" key="2">
    <source>
        <dbReference type="EMBL" id="KWS03761.1"/>
    </source>
</evidence>
<evidence type="ECO:0000259" key="1">
    <source>
        <dbReference type="Pfam" id="PF22530"/>
    </source>
</evidence>
<dbReference type="GO" id="GO:0016887">
    <property type="term" value="F:ATP hydrolysis activity"/>
    <property type="evidence" value="ECO:0007669"/>
    <property type="project" value="InterPro"/>
</dbReference>
<comment type="caution">
    <text evidence="2">The sequence shown here is derived from an EMBL/GenBank/DDBJ whole genome shotgun (WGS) entry which is preliminary data.</text>
</comment>
<dbReference type="InterPro" id="IPR054762">
    <property type="entry name" value="Gp19_RNaseH-like"/>
</dbReference>
<dbReference type="SUPFAM" id="SSF52540">
    <property type="entry name" value="P-loop containing nucleoside triphosphate hydrolases"/>
    <property type="match status" value="1"/>
</dbReference>
<evidence type="ECO:0000313" key="3">
    <source>
        <dbReference type="Proteomes" id="UP000023435"/>
    </source>
</evidence>
<dbReference type="Gene3D" id="3.30.420.240">
    <property type="match status" value="1"/>
</dbReference>
<dbReference type="NCBIfam" id="NF033889">
    <property type="entry name" value="termin_lrg_T7"/>
    <property type="match status" value="1"/>
</dbReference>
<dbReference type="Pfam" id="PF03237">
    <property type="entry name" value="Terminase_6N"/>
    <property type="match status" value="1"/>
</dbReference>
<dbReference type="RefSeq" id="WP_153018932.1">
    <property type="nucleotide sequence ID" value="NZ_JAJA02000001.1"/>
</dbReference>
<protein>
    <submittedName>
        <fullName evidence="2">Phage DNA packaging</fullName>
    </submittedName>
</protein>
<sequence length="580" mass="66161">MSAELEGAIAFALDADDSLQGVPVGPVTSIHARHPFDVFKNFAWHIWKELDLPPPTPLQYDICDYLQHGPRRRIIMAYRGIGKSWLTAAFVCWRLWKDQQRKIMVVSASKERADAFSVFVKRLIETIPELAHLKPRPGQRDSNLAFDVGPATPDQSPSVKSVGITGQLTGSRADDIIADDIEVPKNSMTVVQREKLSELIKEFDAVLKPGGVVTYLGTPQTEESLYYKLPERGYAIRVWPARYPRDAKQRQAYGENLAPIVAAVYDADPNVAWTNVERVRFSDEDLLEREASYGRSGFMLQFMLDASMADSERYPLKLSDLIIMDVDREVAPVRTVWARVLGNVINELQSVGFTGDRWYSPMYVSPELEPYTGSLMTIDPSGRGDDETGYSVTKMLRGMIYLRRNGGLKGGYDDTVLESIAHIARAEKVQLILIESNFGDGMFAKLLAPVLQRIYPCTIEEVRHNTQKERRIVDTLEPVMNQHRLVVDRSVVENDAKTEKLYHQLFYQLTRMTRERGAVKHDDRIETLAMAVTYWSDQLSRDVTQEEQRREEELQEKDYLEFIQSFTQGIANDPNYYDNF</sequence>
<name>A0A108U720_9GAMM</name>
<accession>A0A108U720</accession>
<dbReference type="GO" id="GO:0004519">
    <property type="term" value="F:endonuclease activity"/>
    <property type="evidence" value="ECO:0007669"/>
    <property type="project" value="InterPro"/>
</dbReference>
<gene>
    <name evidence="2" type="ORF">AZ78_1310</name>
</gene>
<dbReference type="GO" id="GO:0005524">
    <property type="term" value="F:ATP binding"/>
    <property type="evidence" value="ECO:0007669"/>
    <property type="project" value="InterPro"/>
</dbReference>
<feature type="domain" description="Terminase large subunit ribonuclease H-like" evidence="1">
    <location>
        <begin position="378"/>
        <end position="485"/>
    </location>
</feature>
<dbReference type="InterPro" id="IPR044271">
    <property type="entry name" value="Terminase_large_su_gp19"/>
</dbReference>
<dbReference type="Proteomes" id="UP000023435">
    <property type="component" value="Unassembled WGS sequence"/>
</dbReference>
<organism evidence="2 3">
    <name type="scientific">Lysobacter capsici AZ78</name>
    <dbReference type="NCBI Taxonomy" id="1444315"/>
    <lineage>
        <taxon>Bacteria</taxon>
        <taxon>Pseudomonadati</taxon>
        <taxon>Pseudomonadota</taxon>
        <taxon>Gammaproteobacteria</taxon>
        <taxon>Lysobacterales</taxon>
        <taxon>Lysobacteraceae</taxon>
        <taxon>Lysobacter</taxon>
    </lineage>
</organism>
<keyword evidence="3" id="KW-1185">Reference proteome</keyword>
<dbReference type="Gene3D" id="3.40.50.300">
    <property type="entry name" value="P-loop containing nucleotide triphosphate hydrolases"/>
    <property type="match status" value="1"/>
</dbReference>
<reference evidence="2 3" key="1">
    <citation type="journal article" date="2014" name="Genome Announc.">
        <title>Draft Genome Sequence of Lysobacter capsici AZ78, a Bacterium Antagonistic to Plant-Pathogenic Oomycetes.</title>
        <authorList>
            <person name="Puopolo G."/>
            <person name="Sonego P."/>
            <person name="Engelen K."/>
            <person name="Pertot I."/>
        </authorList>
    </citation>
    <scope>NUCLEOTIDE SEQUENCE [LARGE SCALE GENOMIC DNA]</scope>
    <source>
        <strain evidence="2 3">AZ78</strain>
    </source>
</reference>
<dbReference type="InterPro" id="IPR047987">
    <property type="entry name" value="Gp19-like_virus"/>
</dbReference>